<dbReference type="PANTHER" id="PTHR36452:SF1">
    <property type="entry name" value="DUF2461 DOMAIN-CONTAINING PROTEIN"/>
    <property type="match status" value="1"/>
</dbReference>
<accession>A0ABQ5NRM3</accession>
<reference evidence="1 2" key="1">
    <citation type="submission" date="2022-10" db="EMBL/GenBank/DDBJ databases">
        <title>Draft genome sequence of Streptomyces sp. YSPA8.</title>
        <authorList>
            <person name="Moriuchi R."/>
            <person name="Dohra H."/>
            <person name="Yamamura H."/>
            <person name="Kodani S."/>
        </authorList>
    </citation>
    <scope>NUCLEOTIDE SEQUENCE [LARGE SCALE GENOMIC DNA]</scope>
    <source>
        <strain evidence="1 2">YSPA8</strain>
    </source>
</reference>
<dbReference type="EMBL" id="BSBI01000001">
    <property type="protein sequence ID" value="GLF93004.1"/>
    <property type="molecule type" value="Genomic_DNA"/>
</dbReference>
<sequence>MATDDAMRVTPPFDGFPPELFTFLEGLEKDNSKSYWEAHKEAWENSVKEPVDRLMADLEDEFGPLRTFRPHRDVRFSKDKSPYKTWVGVTTSDRAVGGIGAFLRIDGDGIRLAGGAMAFAPDQVKRFRSAIDEEHSGAAFEAVRRRLADRGMPVGPGVQPVLRRVPAGLPADHPRAEPLRWKGAVVIKEYERAAWMHRPGAIDTVREVWTAIAPLKEWIDVYVGESAAPPRRPR</sequence>
<proteinExistence type="predicted"/>
<dbReference type="Pfam" id="PF09365">
    <property type="entry name" value="DUF2461"/>
    <property type="match status" value="1"/>
</dbReference>
<dbReference type="RefSeq" id="WP_323445114.1">
    <property type="nucleotide sequence ID" value="NZ_BSBI01000001.1"/>
</dbReference>
<dbReference type="InterPro" id="IPR012808">
    <property type="entry name" value="CHP02453"/>
</dbReference>
<keyword evidence="2" id="KW-1185">Reference proteome</keyword>
<protein>
    <submittedName>
        <fullName evidence="1">DUF2461 domain-containing protein</fullName>
    </submittedName>
</protein>
<dbReference type="PANTHER" id="PTHR36452">
    <property type="entry name" value="CHROMOSOME 12, WHOLE GENOME SHOTGUN SEQUENCE"/>
    <property type="match status" value="1"/>
</dbReference>
<dbReference type="PIRSF" id="PIRSF028451">
    <property type="entry name" value="UCP028451"/>
    <property type="match status" value="1"/>
</dbReference>
<evidence type="ECO:0000313" key="2">
    <source>
        <dbReference type="Proteomes" id="UP001291653"/>
    </source>
</evidence>
<name>A0ABQ5NRM3_9ACTN</name>
<gene>
    <name evidence="1" type="ORF">SYYSPA8_01925</name>
</gene>
<organism evidence="1 2">
    <name type="scientific">Streptomyces yaizuensis</name>
    <dbReference type="NCBI Taxonomy" id="2989713"/>
    <lineage>
        <taxon>Bacteria</taxon>
        <taxon>Bacillati</taxon>
        <taxon>Actinomycetota</taxon>
        <taxon>Actinomycetes</taxon>
        <taxon>Kitasatosporales</taxon>
        <taxon>Streptomycetaceae</taxon>
        <taxon>Streptomyces</taxon>
    </lineage>
</organism>
<evidence type="ECO:0000313" key="1">
    <source>
        <dbReference type="EMBL" id="GLF93004.1"/>
    </source>
</evidence>
<dbReference type="Proteomes" id="UP001291653">
    <property type="component" value="Unassembled WGS sequence"/>
</dbReference>
<comment type="caution">
    <text evidence="1">The sequence shown here is derived from an EMBL/GenBank/DDBJ whole genome shotgun (WGS) entry which is preliminary data.</text>
</comment>
<dbReference type="InterPro" id="IPR015996">
    <property type="entry name" value="UCP028451"/>
</dbReference>